<proteinExistence type="predicted"/>
<sequence>MQCSALVYWEEAPAAPATRPDSHGQPTHLHPHQAEGGRGAMWWPGRLPAAAPGQGRSGVAGSAEYVAIGVRVGMRDLENVHWVDRISRVA</sequence>
<dbReference type="Proteomes" id="UP000268093">
    <property type="component" value="Unassembled WGS sequence"/>
</dbReference>
<name>A0A433DKS3_9FUNG</name>
<keyword evidence="3" id="KW-1185">Reference proteome</keyword>
<organism evidence="2 3">
    <name type="scientific">Jimgerdemannia flammicorona</name>
    <dbReference type="NCBI Taxonomy" id="994334"/>
    <lineage>
        <taxon>Eukaryota</taxon>
        <taxon>Fungi</taxon>
        <taxon>Fungi incertae sedis</taxon>
        <taxon>Mucoromycota</taxon>
        <taxon>Mucoromycotina</taxon>
        <taxon>Endogonomycetes</taxon>
        <taxon>Endogonales</taxon>
        <taxon>Endogonaceae</taxon>
        <taxon>Jimgerdemannia</taxon>
    </lineage>
</organism>
<dbReference type="AlphaFoldDB" id="A0A433DKS3"/>
<evidence type="ECO:0000256" key="1">
    <source>
        <dbReference type="SAM" id="MobiDB-lite"/>
    </source>
</evidence>
<evidence type="ECO:0000313" key="2">
    <source>
        <dbReference type="EMBL" id="RUP51405.1"/>
    </source>
</evidence>
<dbReference type="EMBL" id="RBNI01000749">
    <property type="protein sequence ID" value="RUP51405.1"/>
    <property type="molecule type" value="Genomic_DNA"/>
</dbReference>
<evidence type="ECO:0000313" key="3">
    <source>
        <dbReference type="Proteomes" id="UP000268093"/>
    </source>
</evidence>
<comment type="caution">
    <text evidence="2">The sequence shown here is derived from an EMBL/GenBank/DDBJ whole genome shotgun (WGS) entry which is preliminary data.</text>
</comment>
<protein>
    <submittedName>
        <fullName evidence="2">Uncharacterized protein</fullName>
    </submittedName>
</protein>
<reference evidence="2 3" key="1">
    <citation type="journal article" date="2018" name="New Phytol.">
        <title>Phylogenomics of Endogonaceae and evolution of mycorrhizas within Mucoromycota.</title>
        <authorList>
            <person name="Chang Y."/>
            <person name="Desiro A."/>
            <person name="Na H."/>
            <person name="Sandor L."/>
            <person name="Lipzen A."/>
            <person name="Clum A."/>
            <person name="Barry K."/>
            <person name="Grigoriev I.V."/>
            <person name="Martin F.M."/>
            <person name="Stajich J.E."/>
            <person name="Smith M.E."/>
            <person name="Bonito G."/>
            <person name="Spatafora J.W."/>
        </authorList>
    </citation>
    <scope>NUCLEOTIDE SEQUENCE [LARGE SCALE GENOMIC DNA]</scope>
    <source>
        <strain evidence="2 3">GMNB39</strain>
    </source>
</reference>
<feature type="region of interest" description="Disordered" evidence="1">
    <location>
        <begin position="14"/>
        <end position="40"/>
    </location>
</feature>
<accession>A0A433DKS3</accession>
<gene>
    <name evidence="2" type="ORF">BC936DRAFT_148333</name>
</gene>